<keyword evidence="1 2" id="KW-0443">Lipid metabolism</keyword>
<feature type="active site" description="Proton acceptor" evidence="2">
    <location>
        <position position="282"/>
    </location>
</feature>
<feature type="short sequence motif" description="GXSXG" evidence="2">
    <location>
        <begin position="115"/>
        <end position="119"/>
    </location>
</feature>
<dbReference type="SUPFAM" id="SSF52151">
    <property type="entry name" value="FabD/lysophospholipase-like"/>
    <property type="match status" value="1"/>
</dbReference>
<feature type="active site" description="Nucleophile" evidence="2">
    <location>
        <position position="117"/>
    </location>
</feature>
<dbReference type="Gene3D" id="3.40.1090.10">
    <property type="entry name" value="Cytosolic phospholipase A2 catalytic domain"/>
    <property type="match status" value="2"/>
</dbReference>
<dbReference type="Pfam" id="PF01734">
    <property type="entry name" value="Patatin"/>
    <property type="match status" value="1"/>
</dbReference>
<dbReference type="Proteomes" id="UP001499951">
    <property type="component" value="Unassembled WGS sequence"/>
</dbReference>
<keyword evidence="2" id="KW-0378">Hydrolase</keyword>
<dbReference type="PROSITE" id="PS51257">
    <property type="entry name" value="PROKAR_LIPOPROTEIN"/>
    <property type="match status" value="1"/>
</dbReference>
<name>A0ABP3P8L3_9PROT</name>
<dbReference type="PROSITE" id="PS51635">
    <property type="entry name" value="PNPLA"/>
    <property type="match status" value="1"/>
</dbReference>
<dbReference type="RefSeq" id="WP_166930927.1">
    <property type="nucleotide sequence ID" value="NZ_BAAADD010000001.1"/>
</dbReference>
<feature type="domain" description="PNPLA" evidence="3">
    <location>
        <begin position="74"/>
        <end position="295"/>
    </location>
</feature>
<evidence type="ECO:0000313" key="5">
    <source>
        <dbReference type="Proteomes" id="UP001499951"/>
    </source>
</evidence>
<reference evidence="5" key="1">
    <citation type="journal article" date="2019" name="Int. J. Syst. Evol. Microbiol.">
        <title>The Global Catalogue of Microorganisms (GCM) 10K type strain sequencing project: providing services to taxonomists for standard genome sequencing and annotation.</title>
        <authorList>
            <consortium name="The Broad Institute Genomics Platform"/>
            <consortium name="The Broad Institute Genome Sequencing Center for Infectious Disease"/>
            <person name="Wu L."/>
            <person name="Ma J."/>
        </authorList>
    </citation>
    <scope>NUCLEOTIDE SEQUENCE [LARGE SCALE GENOMIC DNA]</scope>
    <source>
        <strain evidence="5">JCM 15089</strain>
    </source>
</reference>
<protein>
    <submittedName>
        <fullName evidence="4">Patatin-like phospholipase family protein</fullName>
    </submittedName>
</protein>
<dbReference type="InterPro" id="IPR002641">
    <property type="entry name" value="PNPLA_dom"/>
</dbReference>
<accession>A0ABP3P8L3</accession>
<proteinExistence type="predicted"/>
<evidence type="ECO:0000256" key="2">
    <source>
        <dbReference type="PROSITE-ProRule" id="PRU01161"/>
    </source>
</evidence>
<comment type="caution">
    <text evidence="2">Lacks conserved residue(s) required for the propagation of feature annotation.</text>
</comment>
<dbReference type="InterPro" id="IPR016035">
    <property type="entry name" value="Acyl_Trfase/lysoPLipase"/>
</dbReference>
<organism evidence="4 5">
    <name type="scientific">Rhizomicrobium electricum</name>
    <dbReference type="NCBI Taxonomy" id="480070"/>
    <lineage>
        <taxon>Bacteria</taxon>
        <taxon>Pseudomonadati</taxon>
        <taxon>Pseudomonadota</taxon>
        <taxon>Alphaproteobacteria</taxon>
        <taxon>Micropepsales</taxon>
        <taxon>Micropepsaceae</taxon>
        <taxon>Rhizomicrobium</taxon>
    </lineage>
</organism>
<evidence type="ECO:0000313" key="4">
    <source>
        <dbReference type="EMBL" id="GAA0558577.1"/>
    </source>
</evidence>
<dbReference type="EMBL" id="BAAADD010000001">
    <property type="protein sequence ID" value="GAA0558577.1"/>
    <property type="molecule type" value="Genomic_DNA"/>
</dbReference>
<keyword evidence="2" id="KW-0442">Lipid degradation</keyword>
<gene>
    <name evidence="4" type="ORF">GCM10008942_03820</name>
</gene>
<sequence>MDFPIRAIVLAVALAAGGCAHLESIYRPAETVALKSPPPPPEDTRCEATPAASSVPYDLGHLKDCTAPDTFVLFAFSGGGIRSAAFGYGALTAAHGTKLGDDKHSFSQDIDVVSGVSGGSFTAAAFASHRERLFPAAGAKDYYRDNFLTHDFFADLLSIYFAPWHWQWMLPNYSSQDELAKIYAAMPFSGPSDPVFAKSYGDLAKAGRPMLVVQATDFGNEQPFTFTQPDFDLICSDLNEYPLGNAVAASSAFPVLFTPIRLTNHHFDGNGFCTSHRPEWVDRILDAPEPEDLSRLYSRARVASTYLPPKPGTPKPKGDPPRSVFLQDGGVTDNVALRGFGNTALPYLGENGAAWSEEVRAGLCRSGWDRIRHIAVVIVDGEAQPSNQVASLPYLNDLLLILNVTSSAMIDANGFETMLATDALTKQMAVQFKSLNCGNSPPADVKAWFARVSFQDLAEDTALPPEACDRHAPEGCTLGDVARSDTSLDFSEAQVDALVAAGRSAFACNLKLKSLLTTLNATPATAPPLPCRPRKN</sequence>
<comment type="caution">
    <text evidence="4">The sequence shown here is derived from an EMBL/GenBank/DDBJ whole genome shotgun (WGS) entry which is preliminary data.</text>
</comment>
<evidence type="ECO:0000259" key="3">
    <source>
        <dbReference type="PROSITE" id="PS51635"/>
    </source>
</evidence>
<keyword evidence="5" id="KW-1185">Reference proteome</keyword>
<evidence type="ECO:0000256" key="1">
    <source>
        <dbReference type="ARBA" id="ARBA00023098"/>
    </source>
</evidence>